<dbReference type="SUPFAM" id="SSF63712">
    <property type="entry name" value="Nicotinic receptor ligand binding domain-like"/>
    <property type="match status" value="1"/>
</dbReference>
<keyword evidence="7" id="KW-0770">Synapse</keyword>
<sequence length="1130" mass="128900">MAFGPSKAEEEDYEDVPINKTWVLSPKVYESDVTLILNKLLQGYDNKLRPDIGGKSSFLKRLHAYVQDPCTQIACGFCLGVFMTLKYSVAAYVRPTVIETAVYVNSIGPVDPINMEYTIDIFFAQTWYDSRLKFNSSMKLLMLNSNMVGKIWIPDTFFRNSRKSDAHWITTPNRLLRLWSNGRVMYTLSLSPVLNAAGQPIPIHRLCYVTPPSVISIMPQLLMYGYPKNEIQYRWQRRSVEVADQRYWRLYQFAFVGLRNTSDVAHTQSGEYVVMTIFFDLSRRMGYFTIQTYIPCSMIVVLSWVSFWINKDAVPARTSLGITTVLTMTTLSTISRKSLPKVSYVTAMDLFVSVCFIFTFAALMEYGTLHYFTSNRQNKKTKSSHAQKPSMVNIRPGTSLLQMNSIAPYHEDDDYAYECLDGKDCTSFFCCFDDCRSGAWRENRMHVHVSKIDSYSRIFFPTAFGLFNLSFNQIPREDGDIESEWTMFSASIVNAAVRSCGCRVSGASRGGNPRTRWWTSEVRDAVRLKKESYRAWLVRGTPEAAERYRWAKRTAARVVVEAKTRVWEEFGEAMEKDYRSASKRFWQTVRRLRRGKQCPTNTVYSGGGNLLTSTEDIVGRWKEYFEDLLNSVNTPSIEEDNNMSSIEEAEAGGSEADSTISRAEVAEVVEKLPGGKAPGVDEIRPEPGVAPLFKKGDRRVCSNYRGITLLSLPGKVYARVLERRIRPIVEPRIQEEQCGFRPGRGTMDQLYTLFRVLEGSWEFAQPVHMCFVDLEKAFDRVPRGVLWRVLWEYGVRGPLLRAVRSLYDRSRSLVRIAGSKSDLLAVRVGLRQGCPLSPVLFIIFMDRISRCSQGPEGVWFGDHRISSLLFVDDVVLLASSNQDLQRALGRFAVQCEAAGMGISTSKSEVMVLSRKRVACPLQVGRESLPQVEEFKYLGVLFTSVGRMVREIDRRIGAASAVMRSLYRSVVVKKELSCKARLSIYRSIYVTTLTYGHELWVMTERIRSQIQAAEMSFLRRVAGRSLRDVRSSVTREELGVDPLLLHIERGQLRYLGHLFRMPPGRLPGEVFRACPTGRRPRGRPRTRWRDYVSRLARERLGVPPEELEEVSGEREVWASLLRLLPPRPGSG</sequence>
<dbReference type="InterPro" id="IPR000637">
    <property type="entry name" value="HMGI/Y_DNA-bd_CS"/>
</dbReference>
<dbReference type="CDD" id="cd01650">
    <property type="entry name" value="RT_nLTR_like"/>
    <property type="match status" value="1"/>
</dbReference>
<evidence type="ECO:0000256" key="8">
    <source>
        <dbReference type="ARBA" id="ARBA00023065"/>
    </source>
</evidence>
<name>A0ABQ8M496_LABRO</name>
<keyword evidence="20" id="KW-0675">Receptor</keyword>
<keyword evidence="21" id="KW-1185">Reference proteome</keyword>
<dbReference type="SUPFAM" id="SSF56672">
    <property type="entry name" value="DNA/RNA polymerases"/>
    <property type="match status" value="1"/>
</dbReference>
<keyword evidence="3" id="KW-1003">Cell membrane</keyword>
<dbReference type="PROSITE" id="PS00354">
    <property type="entry name" value="HMGI_Y"/>
    <property type="match status" value="1"/>
</dbReference>
<evidence type="ECO:0000256" key="10">
    <source>
        <dbReference type="ARBA" id="ARBA00023157"/>
    </source>
</evidence>
<dbReference type="InterPro" id="IPR006202">
    <property type="entry name" value="Neur_chan_lig-bd"/>
</dbReference>
<dbReference type="InterPro" id="IPR006028">
    <property type="entry name" value="GABAA/Glycine_rcpt"/>
</dbReference>
<keyword evidence="8" id="KW-0406">Ion transport</keyword>
<keyword evidence="15" id="KW-0628">Postsynaptic cell membrane</keyword>
<dbReference type="PROSITE" id="PS50878">
    <property type="entry name" value="RT_POL"/>
    <property type="match status" value="1"/>
</dbReference>
<dbReference type="InterPro" id="IPR000477">
    <property type="entry name" value="RT_dom"/>
</dbReference>
<evidence type="ECO:0000256" key="14">
    <source>
        <dbReference type="ARBA" id="ARBA00023242"/>
    </source>
</evidence>
<dbReference type="PRINTS" id="PR00252">
    <property type="entry name" value="NRIONCHANNEL"/>
</dbReference>
<organism evidence="20 21">
    <name type="scientific">Labeo rohita</name>
    <name type="common">Indian major carp</name>
    <name type="synonym">Cyprinus rohita</name>
    <dbReference type="NCBI Taxonomy" id="84645"/>
    <lineage>
        <taxon>Eukaryota</taxon>
        <taxon>Metazoa</taxon>
        <taxon>Chordata</taxon>
        <taxon>Craniata</taxon>
        <taxon>Vertebrata</taxon>
        <taxon>Euteleostomi</taxon>
        <taxon>Actinopterygii</taxon>
        <taxon>Neopterygii</taxon>
        <taxon>Teleostei</taxon>
        <taxon>Ostariophysi</taxon>
        <taxon>Cypriniformes</taxon>
        <taxon>Cyprinidae</taxon>
        <taxon>Labeoninae</taxon>
        <taxon>Labeonini</taxon>
        <taxon>Labeo</taxon>
    </lineage>
</organism>
<gene>
    <name evidence="20" type="ORF">H4Q32_009090</name>
</gene>
<evidence type="ECO:0000256" key="12">
    <source>
        <dbReference type="ARBA" id="ARBA00023180"/>
    </source>
</evidence>
<reference evidence="20 21" key="1">
    <citation type="submission" date="2022-01" db="EMBL/GenBank/DDBJ databases">
        <title>A high-quality chromosome-level genome assembly of rohu carp, Labeo rohita.</title>
        <authorList>
            <person name="Arick M.A. II"/>
            <person name="Hsu C.-Y."/>
            <person name="Magbanua Z."/>
            <person name="Pechanova O."/>
            <person name="Grover C."/>
            <person name="Miller E."/>
            <person name="Thrash A."/>
            <person name="Ezzel L."/>
            <person name="Alam S."/>
            <person name="Benzie J."/>
            <person name="Hamilton M."/>
            <person name="Karsi A."/>
            <person name="Lawrence M.L."/>
            <person name="Peterson D.G."/>
        </authorList>
    </citation>
    <scope>NUCLEOTIDE SEQUENCE [LARGE SCALE GENOMIC DNA]</scope>
    <source>
        <strain evidence="21">BAU-BD-2019</strain>
        <tissue evidence="20">Blood</tissue>
    </source>
</reference>
<keyword evidence="5" id="KW-0732">Signal</keyword>
<accession>A0ABQ8M496</accession>
<keyword evidence="9 18" id="KW-0472">Membrane</keyword>
<dbReference type="InterPro" id="IPR006201">
    <property type="entry name" value="Neur_channel"/>
</dbReference>
<dbReference type="EMBL" id="JACTAM010000013">
    <property type="protein sequence ID" value="KAI2657707.1"/>
    <property type="molecule type" value="Genomic_DNA"/>
</dbReference>
<evidence type="ECO:0000256" key="4">
    <source>
        <dbReference type="ARBA" id="ARBA00022692"/>
    </source>
</evidence>
<dbReference type="PRINTS" id="PR01620">
    <property type="entry name" value="GABAARGAMMA"/>
</dbReference>
<dbReference type="Gene3D" id="1.20.58.390">
    <property type="entry name" value="Neurotransmitter-gated ion-channel transmembrane domain"/>
    <property type="match status" value="1"/>
</dbReference>
<dbReference type="Pfam" id="PF00078">
    <property type="entry name" value="RVT_1"/>
    <property type="match status" value="1"/>
</dbReference>
<feature type="transmembrane region" description="Helical" evidence="18">
    <location>
        <begin position="347"/>
        <end position="372"/>
    </location>
</feature>
<dbReference type="InterPro" id="IPR043502">
    <property type="entry name" value="DNA/RNA_pol_sf"/>
</dbReference>
<feature type="domain" description="Reverse transcriptase" evidence="19">
    <location>
        <begin position="674"/>
        <end position="941"/>
    </location>
</feature>
<keyword evidence="6 18" id="KW-1133">Transmembrane helix</keyword>
<dbReference type="InterPro" id="IPR038050">
    <property type="entry name" value="Neuro_actylchol_rec"/>
</dbReference>
<dbReference type="PANTHER" id="PTHR47027">
    <property type="entry name" value="REVERSE TRANSCRIPTASE DOMAIN-CONTAINING PROTEIN"/>
    <property type="match status" value="1"/>
</dbReference>
<keyword evidence="4 18" id="KW-0812">Transmembrane</keyword>
<dbReference type="SUPFAM" id="SSF90112">
    <property type="entry name" value="Neurotransmitter-gated ion-channel transmembrane pore"/>
    <property type="match status" value="1"/>
</dbReference>
<evidence type="ECO:0000256" key="17">
    <source>
        <dbReference type="ARBA" id="ARBA00034104"/>
    </source>
</evidence>
<evidence type="ECO:0000256" key="15">
    <source>
        <dbReference type="ARBA" id="ARBA00023257"/>
    </source>
</evidence>
<proteinExistence type="predicted"/>
<evidence type="ECO:0000256" key="9">
    <source>
        <dbReference type="ARBA" id="ARBA00023136"/>
    </source>
</evidence>
<keyword evidence="14" id="KW-0539">Nucleus</keyword>
<dbReference type="CDD" id="cd19054">
    <property type="entry name" value="LGIC_TM_GABAAR_gamma"/>
    <property type="match status" value="1"/>
</dbReference>
<keyword evidence="11" id="KW-0869">Chloride channel</keyword>
<dbReference type="PRINTS" id="PR00253">
    <property type="entry name" value="GABAARECEPTR"/>
</dbReference>
<evidence type="ECO:0000256" key="11">
    <source>
        <dbReference type="ARBA" id="ARBA00023173"/>
    </source>
</evidence>
<evidence type="ECO:0000313" key="20">
    <source>
        <dbReference type="EMBL" id="KAI2657707.1"/>
    </source>
</evidence>
<dbReference type="InterPro" id="IPR036719">
    <property type="entry name" value="Neuro-gated_channel_TM_sf"/>
</dbReference>
<evidence type="ECO:0000256" key="2">
    <source>
        <dbReference type="ARBA" id="ARBA00022448"/>
    </source>
</evidence>
<evidence type="ECO:0000256" key="16">
    <source>
        <dbReference type="ARBA" id="ARBA00023303"/>
    </source>
</evidence>
<evidence type="ECO:0000256" key="13">
    <source>
        <dbReference type="ARBA" id="ARBA00023214"/>
    </source>
</evidence>
<dbReference type="Gene3D" id="2.70.170.10">
    <property type="entry name" value="Neurotransmitter-gated ion-channel ligand-binding domain"/>
    <property type="match status" value="1"/>
</dbReference>
<evidence type="ECO:0000256" key="1">
    <source>
        <dbReference type="ARBA" id="ARBA00004123"/>
    </source>
</evidence>
<keyword evidence="12" id="KW-0325">Glycoprotein</keyword>
<comment type="caution">
    <text evidence="20">The sequence shown here is derived from an EMBL/GenBank/DDBJ whole genome shotgun (WGS) entry which is preliminary data.</text>
</comment>
<evidence type="ECO:0000256" key="18">
    <source>
        <dbReference type="SAM" id="Phobius"/>
    </source>
</evidence>
<keyword evidence="2" id="KW-0813">Transport</keyword>
<evidence type="ECO:0000256" key="6">
    <source>
        <dbReference type="ARBA" id="ARBA00022989"/>
    </source>
</evidence>
<dbReference type="InterPro" id="IPR005437">
    <property type="entry name" value="GABRG-1/4"/>
</dbReference>
<keyword evidence="10" id="KW-1015">Disulfide bond</keyword>
<dbReference type="PANTHER" id="PTHR47027:SF30">
    <property type="entry name" value="THAP-TYPE DOMAIN-CONTAINING PROTEIN"/>
    <property type="match status" value="1"/>
</dbReference>
<evidence type="ECO:0000256" key="7">
    <source>
        <dbReference type="ARBA" id="ARBA00023018"/>
    </source>
</evidence>
<evidence type="ECO:0000256" key="5">
    <source>
        <dbReference type="ARBA" id="ARBA00022729"/>
    </source>
</evidence>
<evidence type="ECO:0000313" key="21">
    <source>
        <dbReference type="Proteomes" id="UP000830375"/>
    </source>
</evidence>
<evidence type="ECO:0000256" key="3">
    <source>
        <dbReference type="ARBA" id="ARBA00022475"/>
    </source>
</evidence>
<comment type="subcellular location">
    <subcellularLocation>
        <location evidence="1">Nucleus</location>
    </subcellularLocation>
    <subcellularLocation>
        <location evidence="17">Postsynaptic cell membrane</location>
        <topology evidence="17">Multi-pass membrane protein</topology>
    </subcellularLocation>
</comment>
<dbReference type="InterPro" id="IPR006029">
    <property type="entry name" value="Neurotrans-gated_channel_TM"/>
</dbReference>
<evidence type="ECO:0000259" key="19">
    <source>
        <dbReference type="PROSITE" id="PS50878"/>
    </source>
</evidence>
<feature type="transmembrane region" description="Helical" evidence="18">
    <location>
        <begin position="285"/>
        <end position="309"/>
    </location>
</feature>
<dbReference type="Pfam" id="PF02932">
    <property type="entry name" value="Neur_chan_memb"/>
    <property type="match status" value="1"/>
</dbReference>
<dbReference type="Proteomes" id="UP000830375">
    <property type="component" value="Unassembled WGS sequence"/>
</dbReference>
<dbReference type="InterPro" id="IPR036734">
    <property type="entry name" value="Neur_chan_lig-bd_sf"/>
</dbReference>
<keyword evidence="13" id="KW-0868">Chloride</keyword>
<protein>
    <submittedName>
        <fullName evidence="20">Gamma-aminobutyric acid receptor subunit gamma-1</fullName>
    </submittedName>
</protein>
<dbReference type="Pfam" id="PF02931">
    <property type="entry name" value="Neur_chan_LBD"/>
    <property type="match status" value="1"/>
</dbReference>
<keyword evidence="16" id="KW-0407">Ion channel</keyword>